<dbReference type="EMBL" id="CP131061">
    <property type="protein sequence ID" value="WNY26771.1"/>
    <property type="molecule type" value="Genomic_DNA"/>
</dbReference>
<sequence length="273" mass="31543">MNLVPLRIHIAVVGFEIDRISQAAIKNRADKVYLISKKEEDDGLIYLKKNEEILKNKGIFVIIELIDDVHDIICILDKLKNIIKREKENLIYINISSGSNLSAVAGTISSMMFDKDYNIIPYYVKPEKYLDCDEIRNEKSEYGQFPKLRTTGVKEIVDIVTFPTKLPTLPLIKVLKKINSEKEGTITKKKLLLYIGESEETAKQFNYPYFEKSSSSSVLEKAKNYAWLNQNIIEKLKNEWNFIEVQKEGKSSNIYLTQKGKNMLKYLDDEPNC</sequence>
<dbReference type="RefSeq" id="WP_338098284.1">
    <property type="nucleotide sequence ID" value="NZ_CP131061.1"/>
</dbReference>
<feature type="domain" description="HFX-2341-like N-terminal" evidence="1">
    <location>
        <begin position="7"/>
        <end position="129"/>
    </location>
</feature>
<evidence type="ECO:0000259" key="2">
    <source>
        <dbReference type="Pfam" id="PF22665"/>
    </source>
</evidence>
<dbReference type="AlphaFoldDB" id="A0AA96V6D5"/>
<reference evidence="3 4" key="1">
    <citation type="submission" date="2023-07" db="EMBL/GenBank/DDBJ databases">
        <title>Closed genome sequence of Methanosarcinaceae archaeon Am2.</title>
        <authorList>
            <person name="Poehlein A."/>
            <person name="Protasov E."/>
            <person name="Platt K."/>
            <person name="Reeh H."/>
            <person name="Daniel R."/>
            <person name="Brune A."/>
        </authorList>
    </citation>
    <scope>NUCLEOTIDE SEQUENCE [LARGE SCALE GENOMIC DNA]</scope>
    <source>
        <strain evidence="3 4">Am2</strain>
    </source>
</reference>
<feature type="domain" description="DUF6293" evidence="2">
    <location>
        <begin position="159"/>
        <end position="265"/>
    </location>
</feature>
<dbReference type="Proteomes" id="UP001304970">
    <property type="component" value="Chromosome"/>
</dbReference>
<dbReference type="Pfam" id="PF22665">
    <property type="entry name" value="WHD_DUF6293"/>
    <property type="match status" value="1"/>
</dbReference>
<evidence type="ECO:0000313" key="3">
    <source>
        <dbReference type="EMBL" id="WNY26771.1"/>
    </source>
</evidence>
<dbReference type="Pfam" id="PF19810">
    <property type="entry name" value="HFX_2341_N"/>
    <property type="match status" value="1"/>
</dbReference>
<name>A0AA96V6D5_9EURY</name>
<dbReference type="InterPro" id="IPR054162">
    <property type="entry name" value="DUF6293_C"/>
</dbReference>
<dbReference type="InterPro" id="IPR046260">
    <property type="entry name" value="HFX_2341-like_N"/>
</dbReference>
<dbReference type="GeneID" id="89227954"/>
<organism evidence="3 4">
    <name type="scientific">Methanolapillus ohkumae</name>
    <dbReference type="NCBI Taxonomy" id="3028298"/>
    <lineage>
        <taxon>Archaea</taxon>
        <taxon>Methanobacteriati</taxon>
        <taxon>Methanobacteriota</taxon>
        <taxon>Stenosarchaea group</taxon>
        <taxon>Methanomicrobia</taxon>
        <taxon>Methanosarcinales</taxon>
        <taxon>Methanosarcinaceae</taxon>
        <taxon>Methanolapillus</taxon>
    </lineage>
</organism>
<evidence type="ECO:0000259" key="1">
    <source>
        <dbReference type="Pfam" id="PF19810"/>
    </source>
</evidence>
<keyword evidence="4" id="KW-1185">Reference proteome</keyword>
<protein>
    <submittedName>
        <fullName evidence="3">Uncharacterized protein</fullName>
    </submittedName>
</protein>
<accession>A0AA96V6D5</accession>
<evidence type="ECO:0000313" key="4">
    <source>
        <dbReference type="Proteomes" id="UP001304970"/>
    </source>
</evidence>
<gene>
    <name evidence="3" type="ORF">MsAm2_05470</name>
</gene>
<proteinExistence type="predicted"/>